<dbReference type="AlphaFoldDB" id="A0A516RI71"/>
<accession>A0A516RI71</accession>
<evidence type="ECO:0000313" key="2">
    <source>
        <dbReference type="Proteomes" id="UP000316806"/>
    </source>
</evidence>
<sequence length="60" mass="6304">MAEEPVPARLGVEMRDATFPDGTKGVITVKAGLPQHEVDAVAARIWAERPARADGGHGPT</sequence>
<proteinExistence type="predicted"/>
<dbReference type="EMBL" id="CP040916">
    <property type="protein sequence ID" value="QDQ15351.1"/>
    <property type="molecule type" value="Genomic_DNA"/>
</dbReference>
<name>A0A516RI71_STRST</name>
<dbReference type="RefSeq" id="WP_144322554.1">
    <property type="nucleotide sequence ID" value="NZ_CP040916.1"/>
</dbReference>
<protein>
    <submittedName>
        <fullName evidence="1">Uncharacterized protein</fullName>
    </submittedName>
</protein>
<reference evidence="1 2" key="1">
    <citation type="journal article" date="2019" name="J. Ind. Microbiol. Biotechnol.">
        <title>The complete genomic sequence of Streptomyces spectabilis NRRL-2792 and identification of secondary metabolite biosynthetic gene clusters.</title>
        <authorList>
            <person name="Sinha A."/>
            <person name="Phillips-Salemka S."/>
            <person name="Niraula T.A."/>
            <person name="Short K.A."/>
            <person name="Niraula N.P."/>
        </authorList>
    </citation>
    <scope>NUCLEOTIDE SEQUENCE [LARGE SCALE GENOMIC DNA]</scope>
    <source>
        <strain evidence="1 2">NRRL 2792</strain>
    </source>
</reference>
<gene>
    <name evidence="1" type="ORF">FH965_36285</name>
</gene>
<evidence type="ECO:0000313" key="1">
    <source>
        <dbReference type="EMBL" id="QDQ15351.1"/>
    </source>
</evidence>
<dbReference type="Proteomes" id="UP000316806">
    <property type="component" value="Chromosome"/>
</dbReference>
<organism evidence="1 2">
    <name type="scientific">Streptomyces spectabilis</name>
    <dbReference type="NCBI Taxonomy" id="68270"/>
    <lineage>
        <taxon>Bacteria</taxon>
        <taxon>Bacillati</taxon>
        <taxon>Actinomycetota</taxon>
        <taxon>Actinomycetes</taxon>
        <taxon>Kitasatosporales</taxon>
        <taxon>Streptomycetaceae</taxon>
        <taxon>Streptomyces</taxon>
    </lineage>
</organism>